<sequence>MIKGVWLGHKNLLYTIKFSLQFNFKLIEWARLGHRRPRYSKSGPYSARLKSKSNEFEMKSGHHHSIHNCRKQLKYNKEIWQVLEI</sequence>
<proteinExistence type="predicted"/>
<keyword evidence="2" id="KW-1185">Reference proteome</keyword>
<dbReference type="Proteomes" id="UP001056120">
    <property type="component" value="Linkage Group LG24"/>
</dbReference>
<name>A0ACB9AUK1_9ASTR</name>
<evidence type="ECO:0000313" key="2">
    <source>
        <dbReference type="Proteomes" id="UP001056120"/>
    </source>
</evidence>
<accession>A0ACB9AUK1</accession>
<protein>
    <submittedName>
        <fullName evidence="1">Uncharacterized protein</fullName>
    </submittedName>
</protein>
<reference evidence="1 2" key="2">
    <citation type="journal article" date="2022" name="Mol. Ecol. Resour.">
        <title>The genomes of chicory, endive, great burdock and yacon provide insights into Asteraceae paleo-polyploidization history and plant inulin production.</title>
        <authorList>
            <person name="Fan W."/>
            <person name="Wang S."/>
            <person name="Wang H."/>
            <person name="Wang A."/>
            <person name="Jiang F."/>
            <person name="Liu H."/>
            <person name="Zhao H."/>
            <person name="Xu D."/>
            <person name="Zhang Y."/>
        </authorList>
    </citation>
    <scope>NUCLEOTIDE SEQUENCE [LARGE SCALE GENOMIC DNA]</scope>
    <source>
        <strain evidence="2">cv. Yunnan</strain>
        <tissue evidence="1">Leaves</tissue>
    </source>
</reference>
<evidence type="ECO:0000313" key="1">
    <source>
        <dbReference type="EMBL" id="KAI3713917.1"/>
    </source>
</evidence>
<dbReference type="EMBL" id="CM042041">
    <property type="protein sequence ID" value="KAI3713917.1"/>
    <property type="molecule type" value="Genomic_DNA"/>
</dbReference>
<reference evidence="2" key="1">
    <citation type="journal article" date="2022" name="Mol. Ecol. Resour.">
        <title>The genomes of chicory, endive, great burdock and yacon provide insights into Asteraceae palaeo-polyploidization history and plant inulin production.</title>
        <authorList>
            <person name="Fan W."/>
            <person name="Wang S."/>
            <person name="Wang H."/>
            <person name="Wang A."/>
            <person name="Jiang F."/>
            <person name="Liu H."/>
            <person name="Zhao H."/>
            <person name="Xu D."/>
            <person name="Zhang Y."/>
        </authorList>
    </citation>
    <scope>NUCLEOTIDE SEQUENCE [LARGE SCALE GENOMIC DNA]</scope>
    <source>
        <strain evidence="2">cv. Yunnan</strain>
    </source>
</reference>
<organism evidence="1 2">
    <name type="scientific">Smallanthus sonchifolius</name>
    <dbReference type="NCBI Taxonomy" id="185202"/>
    <lineage>
        <taxon>Eukaryota</taxon>
        <taxon>Viridiplantae</taxon>
        <taxon>Streptophyta</taxon>
        <taxon>Embryophyta</taxon>
        <taxon>Tracheophyta</taxon>
        <taxon>Spermatophyta</taxon>
        <taxon>Magnoliopsida</taxon>
        <taxon>eudicotyledons</taxon>
        <taxon>Gunneridae</taxon>
        <taxon>Pentapetalae</taxon>
        <taxon>asterids</taxon>
        <taxon>campanulids</taxon>
        <taxon>Asterales</taxon>
        <taxon>Asteraceae</taxon>
        <taxon>Asteroideae</taxon>
        <taxon>Heliantheae alliance</taxon>
        <taxon>Millerieae</taxon>
        <taxon>Smallanthus</taxon>
    </lineage>
</organism>
<gene>
    <name evidence="1" type="ORF">L1987_72505</name>
</gene>
<comment type="caution">
    <text evidence="1">The sequence shown here is derived from an EMBL/GenBank/DDBJ whole genome shotgun (WGS) entry which is preliminary data.</text>
</comment>